<organism evidence="2 3">
    <name type="scientific">Penaeus vannamei</name>
    <name type="common">Whiteleg shrimp</name>
    <name type="synonym">Litopenaeus vannamei</name>
    <dbReference type="NCBI Taxonomy" id="6689"/>
    <lineage>
        <taxon>Eukaryota</taxon>
        <taxon>Metazoa</taxon>
        <taxon>Ecdysozoa</taxon>
        <taxon>Arthropoda</taxon>
        <taxon>Crustacea</taxon>
        <taxon>Multicrustacea</taxon>
        <taxon>Malacostraca</taxon>
        <taxon>Eumalacostraca</taxon>
        <taxon>Eucarida</taxon>
        <taxon>Decapoda</taxon>
        <taxon>Dendrobranchiata</taxon>
        <taxon>Penaeoidea</taxon>
        <taxon>Penaeidae</taxon>
        <taxon>Penaeus</taxon>
    </lineage>
</organism>
<feature type="compositionally biased region" description="Low complexity" evidence="1">
    <location>
        <begin position="128"/>
        <end position="162"/>
    </location>
</feature>
<dbReference type="Proteomes" id="UP000283509">
    <property type="component" value="Unassembled WGS sequence"/>
</dbReference>
<reference evidence="2 3" key="1">
    <citation type="submission" date="2018-04" db="EMBL/GenBank/DDBJ databases">
        <authorList>
            <person name="Zhang X."/>
            <person name="Yuan J."/>
            <person name="Li F."/>
            <person name="Xiang J."/>
        </authorList>
    </citation>
    <scope>NUCLEOTIDE SEQUENCE [LARGE SCALE GENOMIC DNA]</scope>
    <source>
        <tissue evidence="2">Muscle</tissue>
    </source>
</reference>
<name>A0A423TTJ3_PENVA</name>
<comment type="caution">
    <text evidence="2">The sequence shown here is derived from an EMBL/GenBank/DDBJ whole genome shotgun (WGS) entry which is preliminary data.</text>
</comment>
<reference evidence="2 3" key="2">
    <citation type="submission" date="2019-01" db="EMBL/GenBank/DDBJ databases">
        <title>The decoding of complex shrimp genome reveals the adaptation for benthos swimmer, frequently molting mechanism and breeding impact on genome.</title>
        <authorList>
            <person name="Sun Y."/>
            <person name="Gao Y."/>
            <person name="Yu Y."/>
        </authorList>
    </citation>
    <scope>NUCLEOTIDE SEQUENCE [LARGE SCALE GENOMIC DNA]</scope>
    <source>
        <tissue evidence="2">Muscle</tissue>
    </source>
</reference>
<feature type="compositionally biased region" description="Basic and acidic residues" evidence="1">
    <location>
        <begin position="171"/>
        <end position="181"/>
    </location>
</feature>
<gene>
    <name evidence="2" type="ORF">C7M84_001502</name>
</gene>
<proteinExistence type="predicted"/>
<dbReference type="AlphaFoldDB" id="A0A423TTJ3"/>
<evidence type="ECO:0000313" key="2">
    <source>
        <dbReference type="EMBL" id="ROT79775.1"/>
    </source>
</evidence>
<evidence type="ECO:0000256" key="1">
    <source>
        <dbReference type="SAM" id="MobiDB-lite"/>
    </source>
</evidence>
<feature type="region of interest" description="Disordered" evidence="1">
    <location>
        <begin position="128"/>
        <end position="220"/>
    </location>
</feature>
<accession>A0A423TTJ3</accession>
<evidence type="ECO:0000313" key="3">
    <source>
        <dbReference type="Proteomes" id="UP000283509"/>
    </source>
</evidence>
<dbReference type="EMBL" id="QCYY01001189">
    <property type="protein sequence ID" value="ROT79775.1"/>
    <property type="molecule type" value="Genomic_DNA"/>
</dbReference>
<protein>
    <submittedName>
        <fullName evidence="2">Uncharacterized protein</fullName>
    </submittedName>
</protein>
<keyword evidence="3" id="KW-1185">Reference proteome</keyword>
<feature type="compositionally biased region" description="Low complexity" evidence="1">
    <location>
        <begin position="182"/>
        <end position="220"/>
    </location>
</feature>
<sequence length="399" mass="42540">MHLALPPGPAPLRPLCPFRTPTLALQPRYCYVYTPTASAPLPDLARGCPPRLESWALGREGREVEMGVPWCLGAGDRAGSTKGQRREVIRPRRFGGKARAGEPTMGGRNLRTMAAPFHYLTDFRGYASMSESSSTPTTPAGEPSDAHEASAPTQPPSSTSISGDAPGNTSKGEEQEDKGVDSADNSASLDSNMTDSRITDSSITDSMTTESSQASTDAGEGSAAAAAAASPADSTSIMQGYVMVPILTPYYDPSVRVSHLLRFWLSPSICLSRLTWYWDVSTLPADHILWALLSGYEPLGGCVEGHDSEAVTHFLLGLGDSGMESRADFGPGGLKGFPEGEGGPRTFPGLDMNKVVCQYIDSLVLVVLWLSGSLPTHAQSRQTSSCRQTENIVFLRLLL</sequence>